<evidence type="ECO:0000256" key="2">
    <source>
        <dbReference type="SAM" id="MobiDB-lite"/>
    </source>
</evidence>
<feature type="region of interest" description="Disordered" evidence="2">
    <location>
        <begin position="609"/>
        <end position="884"/>
    </location>
</feature>
<accession>A0A1J4MAI5</accession>
<evidence type="ECO:0000313" key="4">
    <source>
        <dbReference type="Proteomes" id="UP000186176"/>
    </source>
</evidence>
<dbReference type="AlphaFoldDB" id="A0A1J4MAI5"/>
<feature type="compositionally biased region" description="Low complexity" evidence="2">
    <location>
        <begin position="786"/>
        <end position="799"/>
    </location>
</feature>
<proteinExistence type="predicted"/>
<feature type="coiled-coil region" evidence="1">
    <location>
        <begin position="453"/>
        <end position="480"/>
    </location>
</feature>
<feature type="compositionally biased region" description="Low complexity" evidence="2">
    <location>
        <begin position="749"/>
        <end position="760"/>
    </location>
</feature>
<organism evidence="3 4">
    <name type="scientific">Cryptosporidium ubiquitum</name>
    <dbReference type="NCBI Taxonomy" id="857276"/>
    <lineage>
        <taxon>Eukaryota</taxon>
        <taxon>Sar</taxon>
        <taxon>Alveolata</taxon>
        <taxon>Apicomplexa</taxon>
        <taxon>Conoidasida</taxon>
        <taxon>Coccidia</taxon>
        <taxon>Eucoccidiorida</taxon>
        <taxon>Eimeriorina</taxon>
        <taxon>Cryptosporidiidae</taxon>
        <taxon>Cryptosporidium</taxon>
    </lineage>
</organism>
<feature type="compositionally biased region" description="Polar residues" evidence="2">
    <location>
        <begin position="565"/>
        <end position="579"/>
    </location>
</feature>
<name>A0A1J4MAI5_9CRYT</name>
<protein>
    <submittedName>
        <fullName evidence="3">Uncharacterized protein</fullName>
    </submittedName>
</protein>
<keyword evidence="1" id="KW-0175">Coiled coil</keyword>
<feature type="compositionally biased region" description="Basic and acidic residues" evidence="2">
    <location>
        <begin position="621"/>
        <end position="633"/>
    </location>
</feature>
<reference evidence="3 4" key="1">
    <citation type="submission" date="2016-10" db="EMBL/GenBank/DDBJ databases">
        <title>Reductive evolution of mitochondrial metabolism and differential evolution of invasion-related proteins in Cryptosporidium.</title>
        <authorList>
            <person name="Liu S."/>
            <person name="Roellig D.M."/>
            <person name="Guo Y."/>
            <person name="Li N."/>
            <person name="Frace M.A."/>
            <person name="Tang K."/>
            <person name="Zhang L."/>
            <person name="Feng Y."/>
            <person name="Xiao L."/>
        </authorList>
    </citation>
    <scope>NUCLEOTIDE SEQUENCE [LARGE SCALE GENOMIC DNA]</scope>
    <source>
        <strain evidence="3">39726</strain>
    </source>
</reference>
<feature type="compositionally biased region" description="Polar residues" evidence="2">
    <location>
        <begin position="727"/>
        <end position="743"/>
    </location>
</feature>
<sequence length="884" mass="100438">MRKSLASLVGNIGNSIGLGGTPSLRIRDFNEENNEANDVEISLKKGTYGLTSPSKKLYISPSRPTGLPPPLPYNSINNRESEYLKNIDNNNNNTMSSSIENTRILTPFNLRNGINSIRNHREDTDDHLIGESIVRINGNLDSNIGGRTPQTTKSQVRIKSIGMSPNKFDHSLGNLSLGNNNILNGVGTSSVSSIFTPLSTKTRFLPILPTSPRKEMYENMKSNLSIQKENKLQSISKNDIKIDSSFSETLITSREVYNTENDNLSESLETLRKRLNEKNQEVHFLKKTIKDLEARIISLENKEKMLVENEVNNKKKIDELLIEKHENNERINNLKKEIIQLKEDNGSIVKENKCLNGNYELKCYEITKLNEEINNIQNTYKNNFTLKYLTPLKNILYESILEIENKIGNETIMNVEFEKGNMEMDAIIKTLHEYIQNFKNFIILKIDQDYNIIENLHSELSNVNNDFLELKNEYINLKKSYNDIIKRDSYSKTSTCEIREEKYGEKKKTENEEKNIVENEENSNFICIGKEYENNNLESGDLVLKSQDNSNIELESKIDTKSKSETNSGDLSKETSPSTPGRLLGSNKLQLGLTSLAKSLLSYTYISRNSSISNGEDGQEEKDNDKDRKKSQNEDNSQDSNKDFSLKSQLKNKLQKEKDKVIKPKKSTSKKQEKKSDTIINGDKSKKKVLKNIDKTKKQENLKNSSTSKQNKIIVKKKSSKSTESSLNPSADNDNVEINKTTGTHNKSKTTSSATKITKSTKTEKKVNTNKTKENLVNEVNETKTKTNSKTKSASLNKNQPDKKDDELLLSPSFSKTTTKRVKSQSKTTEVTDNDIESKKSNNTSKKEVKSISKISTKRREKTKVEDDEEESKTKLNSKKKLKI</sequence>
<feature type="coiled-coil region" evidence="1">
    <location>
        <begin position="254"/>
        <end position="351"/>
    </location>
</feature>
<evidence type="ECO:0000313" key="3">
    <source>
        <dbReference type="EMBL" id="OII71240.1"/>
    </source>
</evidence>
<dbReference type="EMBL" id="LRBP01000030">
    <property type="protein sequence ID" value="OII71240.1"/>
    <property type="molecule type" value="Genomic_DNA"/>
</dbReference>
<dbReference type="GeneID" id="39978506"/>
<dbReference type="OrthoDB" id="344243at2759"/>
<feature type="region of interest" description="Disordered" evidence="2">
    <location>
        <begin position="554"/>
        <end position="585"/>
    </location>
</feature>
<gene>
    <name evidence="3" type="ORF">cubi_01715</name>
</gene>
<feature type="compositionally biased region" description="Basic and acidic residues" evidence="2">
    <location>
        <begin position="554"/>
        <end position="564"/>
    </location>
</feature>
<dbReference type="VEuPathDB" id="CryptoDB:cubi_01715"/>
<dbReference type="Proteomes" id="UP000186176">
    <property type="component" value="Unassembled WGS sequence"/>
</dbReference>
<keyword evidence="4" id="KW-1185">Reference proteome</keyword>
<dbReference type="RefSeq" id="XP_028873111.1">
    <property type="nucleotide sequence ID" value="XM_029018727.1"/>
</dbReference>
<comment type="caution">
    <text evidence="3">The sequence shown here is derived from an EMBL/GenBank/DDBJ whole genome shotgun (WGS) entry which is preliminary data.</text>
</comment>
<feature type="compositionally biased region" description="Basic and acidic residues" evidence="2">
    <location>
        <begin position="761"/>
        <end position="785"/>
    </location>
</feature>
<feature type="compositionally biased region" description="Basic and acidic residues" evidence="2">
    <location>
        <begin position="691"/>
        <end position="701"/>
    </location>
</feature>
<feature type="compositionally biased region" description="Basic and acidic residues" evidence="2">
    <location>
        <begin position="836"/>
        <end position="851"/>
    </location>
</feature>
<evidence type="ECO:0000256" key="1">
    <source>
        <dbReference type="SAM" id="Coils"/>
    </source>
</evidence>